<keyword evidence="1" id="KW-1133">Transmembrane helix</keyword>
<dbReference type="EMBL" id="WHNZ01000004">
    <property type="protein sequence ID" value="NOU98414.1"/>
    <property type="molecule type" value="Genomic_DNA"/>
</dbReference>
<evidence type="ECO:0000313" key="3">
    <source>
        <dbReference type="Proteomes" id="UP000618579"/>
    </source>
</evidence>
<proteinExistence type="predicted"/>
<evidence type="ECO:0000313" key="2">
    <source>
        <dbReference type="EMBL" id="NOU98414.1"/>
    </source>
</evidence>
<dbReference type="Proteomes" id="UP000618579">
    <property type="component" value="Unassembled WGS sequence"/>
</dbReference>
<feature type="transmembrane region" description="Helical" evidence="1">
    <location>
        <begin position="101"/>
        <end position="118"/>
    </location>
</feature>
<accession>A0ABX1ZHA2</accession>
<feature type="transmembrane region" description="Helical" evidence="1">
    <location>
        <begin position="37"/>
        <end position="58"/>
    </location>
</feature>
<evidence type="ECO:0000256" key="1">
    <source>
        <dbReference type="SAM" id="Phobius"/>
    </source>
</evidence>
<protein>
    <submittedName>
        <fullName evidence="2">Uncharacterized protein</fullName>
    </submittedName>
</protein>
<keyword evidence="1" id="KW-0472">Membrane</keyword>
<organism evidence="2 3">
    <name type="scientific">Paenibacillus planticolens</name>
    <dbReference type="NCBI Taxonomy" id="2654976"/>
    <lineage>
        <taxon>Bacteria</taxon>
        <taxon>Bacillati</taxon>
        <taxon>Bacillota</taxon>
        <taxon>Bacilli</taxon>
        <taxon>Bacillales</taxon>
        <taxon>Paenibacillaceae</taxon>
        <taxon>Paenibacillus</taxon>
    </lineage>
</organism>
<dbReference type="RefSeq" id="WP_171681309.1">
    <property type="nucleotide sequence ID" value="NZ_WHNZ01000004.1"/>
</dbReference>
<keyword evidence="3" id="KW-1185">Reference proteome</keyword>
<keyword evidence="1" id="KW-0812">Transmembrane</keyword>
<sequence>MAHTMSIPDFVRNGWREETPINAFLAHLDRNKIKYRVIGTAIILFLGFADAAFASTGIDVGAKRLYVRLIGVGKWVIIVKGGIDTIKAVAEGDFQAGKKNFLGYVLTYAILWALPWAFDEVEKLFTEMEASAQ</sequence>
<reference evidence="2 3" key="1">
    <citation type="submission" date="2019-10" db="EMBL/GenBank/DDBJ databases">
        <title>Description of Paenibacillus pedi sp. nov.</title>
        <authorList>
            <person name="Carlier A."/>
            <person name="Qi S."/>
        </authorList>
    </citation>
    <scope>NUCLEOTIDE SEQUENCE [LARGE SCALE GENOMIC DNA]</scope>
    <source>
        <strain evidence="2 3">LMG 31457</strain>
    </source>
</reference>
<gene>
    <name evidence="2" type="ORF">GC097_00035</name>
</gene>
<name>A0ABX1ZHA2_9BACL</name>
<comment type="caution">
    <text evidence="2">The sequence shown here is derived from an EMBL/GenBank/DDBJ whole genome shotgun (WGS) entry which is preliminary data.</text>
</comment>